<dbReference type="CDD" id="cd04586">
    <property type="entry name" value="CBS_pair_BON_assoc"/>
    <property type="match status" value="1"/>
</dbReference>
<proteinExistence type="predicted"/>
<dbReference type="PANTHER" id="PTHR43080:SF26">
    <property type="entry name" value="REGULATORY PROTEIN"/>
    <property type="match status" value="1"/>
</dbReference>
<dbReference type="InterPro" id="IPR046342">
    <property type="entry name" value="CBS_dom_sf"/>
</dbReference>
<dbReference type="PROSITE" id="PS51371">
    <property type="entry name" value="CBS"/>
    <property type="match status" value="2"/>
</dbReference>
<feature type="domain" description="CBS" evidence="4">
    <location>
        <begin position="14"/>
        <end position="71"/>
    </location>
</feature>
<gene>
    <name evidence="5" type="ORF">DFH01_20655</name>
</gene>
<evidence type="ECO:0000313" key="6">
    <source>
        <dbReference type="Proteomes" id="UP000245765"/>
    </source>
</evidence>
<feature type="domain" description="CBS" evidence="4">
    <location>
        <begin position="101"/>
        <end position="158"/>
    </location>
</feature>
<sequence>MEEGRATMIAKDLMTRDVVAVPPDMAVATVARVLAEAGISAVPVTDETHRLVGMVAELDLIRRLAERDMAPPGWLASLFADERAAADRYARTHGLKARDVMTRDVATVTEQATADHVARIMEERGVRSVPVLAEDGTLRGIVSRADLLLALLTPGRQGAAAVDDERLRRSIMEELRRQPWADVHYLTVEVENGVVRLHGFHSSPEAQRAVRVLIEGVEGVRSVEDGSRPWRPTYLYGVGAAL</sequence>
<dbReference type="InterPro" id="IPR007055">
    <property type="entry name" value="BON_dom"/>
</dbReference>
<evidence type="ECO:0008006" key="7">
    <source>
        <dbReference type="Google" id="ProtNLM"/>
    </source>
</evidence>
<evidence type="ECO:0000256" key="1">
    <source>
        <dbReference type="ARBA" id="ARBA00023122"/>
    </source>
</evidence>
<evidence type="ECO:0000259" key="3">
    <source>
        <dbReference type="PROSITE" id="PS50914"/>
    </source>
</evidence>
<reference evidence="6" key="1">
    <citation type="submission" date="2018-05" db="EMBL/GenBank/DDBJ databases">
        <authorList>
            <person name="Du Z."/>
            <person name="Wang X."/>
        </authorList>
    </citation>
    <scope>NUCLEOTIDE SEQUENCE [LARGE SCALE GENOMIC DNA]</scope>
    <source>
        <strain evidence="6">CQN31</strain>
    </source>
</reference>
<dbReference type="InterPro" id="IPR017080">
    <property type="entry name" value="UCP036990_CBS_BON"/>
</dbReference>
<dbReference type="InterPro" id="IPR000644">
    <property type="entry name" value="CBS_dom"/>
</dbReference>
<feature type="domain" description="BON" evidence="3">
    <location>
        <begin position="163"/>
        <end position="231"/>
    </location>
</feature>
<evidence type="ECO:0000313" key="5">
    <source>
        <dbReference type="EMBL" id="PWS35967.1"/>
    </source>
</evidence>
<dbReference type="SUPFAM" id="SSF54631">
    <property type="entry name" value="CBS-domain pair"/>
    <property type="match status" value="1"/>
</dbReference>
<comment type="caution">
    <text evidence="5">The sequence shown here is derived from an EMBL/GenBank/DDBJ whole genome shotgun (WGS) entry which is preliminary data.</text>
</comment>
<dbReference type="InterPro" id="IPR051257">
    <property type="entry name" value="Diverse_CBS-Domain"/>
</dbReference>
<dbReference type="Gene3D" id="3.30.1340.30">
    <property type="match status" value="1"/>
</dbReference>
<dbReference type="AlphaFoldDB" id="A0A317FD58"/>
<evidence type="ECO:0000256" key="2">
    <source>
        <dbReference type="PROSITE-ProRule" id="PRU00703"/>
    </source>
</evidence>
<keyword evidence="6" id="KW-1185">Reference proteome</keyword>
<evidence type="ECO:0000259" key="4">
    <source>
        <dbReference type="PROSITE" id="PS51371"/>
    </source>
</evidence>
<dbReference type="Proteomes" id="UP000245765">
    <property type="component" value="Unassembled WGS sequence"/>
</dbReference>
<dbReference type="PANTHER" id="PTHR43080">
    <property type="entry name" value="CBS DOMAIN-CONTAINING PROTEIN CBSX3, MITOCHONDRIAL"/>
    <property type="match status" value="1"/>
</dbReference>
<dbReference type="PIRSF" id="PIRSF036990">
    <property type="entry name" value="UCP036990_CBS_BON"/>
    <property type="match status" value="1"/>
</dbReference>
<dbReference type="Pfam" id="PF04972">
    <property type="entry name" value="BON"/>
    <property type="match status" value="1"/>
</dbReference>
<keyword evidence="1 2" id="KW-0129">CBS domain</keyword>
<protein>
    <recommendedName>
        <fullName evidence="7">CBS domain-containing protein</fullName>
    </recommendedName>
</protein>
<organism evidence="5 6">
    <name type="scientific">Falsiroseomonas bella</name>
    <dbReference type="NCBI Taxonomy" id="2184016"/>
    <lineage>
        <taxon>Bacteria</taxon>
        <taxon>Pseudomonadati</taxon>
        <taxon>Pseudomonadota</taxon>
        <taxon>Alphaproteobacteria</taxon>
        <taxon>Acetobacterales</taxon>
        <taxon>Roseomonadaceae</taxon>
        <taxon>Falsiroseomonas</taxon>
    </lineage>
</organism>
<dbReference type="SMART" id="SM00116">
    <property type="entry name" value="CBS"/>
    <property type="match status" value="2"/>
</dbReference>
<dbReference type="Pfam" id="PF00571">
    <property type="entry name" value="CBS"/>
    <property type="match status" value="2"/>
</dbReference>
<dbReference type="Gene3D" id="3.10.580.10">
    <property type="entry name" value="CBS-domain"/>
    <property type="match status" value="1"/>
</dbReference>
<dbReference type="PROSITE" id="PS50914">
    <property type="entry name" value="BON"/>
    <property type="match status" value="1"/>
</dbReference>
<dbReference type="EMBL" id="QGNA01000004">
    <property type="protein sequence ID" value="PWS35967.1"/>
    <property type="molecule type" value="Genomic_DNA"/>
</dbReference>
<name>A0A317FD58_9PROT</name>
<accession>A0A317FD58</accession>